<accession>A0A2S0KLB3</accession>
<keyword evidence="2" id="KW-1185">Reference proteome</keyword>
<gene>
    <name evidence="1" type="ORF">C5Q98_00565</name>
</gene>
<dbReference type="KEGG" id="fsa:C5Q98_00565"/>
<evidence type="ECO:0000313" key="1">
    <source>
        <dbReference type="EMBL" id="AVM41811.1"/>
    </source>
</evidence>
<name>A0A2S0KLB3_9FIRM</name>
<dbReference type="RefSeq" id="WP_106011799.1">
    <property type="nucleotide sequence ID" value="NZ_CP027226.1"/>
</dbReference>
<proteinExistence type="predicted"/>
<dbReference type="Proteomes" id="UP000237947">
    <property type="component" value="Chromosome"/>
</dbReference>
<dbReference type="AlphaFoldDB" id="A0A2S0KLB3"/>
<evidence type="ECO:0008006" key="3">
    <source>
        <dbReference type="Google" id="ProtNLM"/>
    </source>
</evidence>
<reference evidence="2" key="1">
    <citation type="submission" date="2018-02" db="EMBL/GenBank/DDBJ databases">
        <authorList>
            <person name="Holder M.E."/>
            <person name="Ajami N.J."/>
            <person name="Petrosino J.F."/>
        </authorList>
    </citation>
    <scope>NUCLEOTIDE SEQUENCE [LARGE SCALE GENOMIC DNA]</scope>
    <source>
        <strain evidence="2">CCUG 47711</strain>
    </source>
</reference>
<sequence>MLASKKNNEASQNTSIEEIYQDCLYEVRIDGSGQKELFVSPKELYSAFVHNDYFYFSTSDIWELMDKLRSGDIEQTELNNLSYKVERVPISNTSSEQELIYKGSGPGYVESMKFIGDKLHFSDYTLTRKEQGHEVMLISNVTKKICDLDTLDIENAVQIQSNNSDKVLTSSDMVPAKDGYMYIYNEIDKELLELSHDEQFAILNNNKIQFPEKYLVKANSDGKVIEKTKLADNFHESGILNGYNSYLCLDNITWFLGKLANERVLQILDYKGIILAEVTPPEGSGMIVGMDDNYIFIEVLTEDSSTSGIYRLNLDNIGKDDFVFEPFFVGR</sequence>
<evidence type="ECO:0000313" key="2">
    <source>
        <dbReference type="Proteomes" id="UP000237947"/>
    </source>
</evidence>
<dbReference type="EMBL" id="CP027226">
    <property type="protein sequence ID" value="AVM41811.1"/>
    <property type="molecule type" value="Genomic_DNA"/>
</dbReference>
<protein>
    <recommendedName>
        <fullName evidence="3">DUF5050 domain-containing protein</fullName>
    </recommendedName>
</protein>
<organism evidence="1 2">
    <name type="scientific">Fastidiosipila sanguinis</name>
    <dbReference type="NCBI Taxonomy" id="236753"/>
    <lineage>
        <taxon>Bacteria</taxon>
        <taxon>Bacillati</taxon>
        <taxon>Bacillota</taxon>
        <taxon>Clostridia</taxon>
        <taxon>Eubacteriales</taxon>
        <taxon>Oscillospiraceae</taxon>
        <taxon>Fastidiosipila</taxon>
    </lineage>
</organism>